<gene>
    <name evidence="10" type="ORF">PFISCL1PPCAC_10582</name>
</gene>
<evidence type="ECO:0000313" key="10">
    <source>
        <dbReference type="EMBL" id="GMT19285.1"/>
    </source>
</evidence>
<keyword evidence="6 9" id="KW-1133">Transmembrane helix</keyword>
<name>A0AAV5VKX8_9BILA</name>
<evidence type="ECO:0000256" key="6">
    <source>
        <dbReference type="ARBA" id="ARBA00022989"/>
    </source>
</evidence>
<sequence>MSGARTGLPLIGGVLLGVAITFLLSPPPDESPAFCPASRVPEFVDNSEHWVVVQEKTPQSPPSDAKQTPQVVRARFAATELGIRERILVLVWAETGRLAVALNGTLARHVSRVVALADSARLDVEMSLLPSVIPFKSNGLHAHTHILNAVFNYTLQENYDWFLLMKESTYINPFALERMISKMSWHHKLILGVPDALNTGRCILDGGILLSNPSMQMLIQQRHVCNNMLAATEENGLEMCIHAATNVTCRREFEGLEYNFWRVSGTDAPHEALQRWSLESPTLNSSLAVGNILSTADASALHDHFIRVEVDRVDVEIASLEVEIEGMGDDLPDGPSWPVGTRPYSKPPNRYQAPVWEFFTATEIFKNEPNQNVRPLEGSDKEDIDEVIQEAKRRIEVEELNTSIEFVRVSGGYRIWDAGRGMDYMVDLVYRDAHTEETIERRIHLARIIEQTSLVNTVPYVKEDADLTIVVPIAEEIEVLPARRLLARQARLCVGAAEESRHTRVVVAVSARVEAKSVTYIQNDLEELKKRCKRSALDASLLSVSSDNPSSLHAAEALDEAIDHFGPQSMFLLLSPYADIQKELLDRARINTIKKFQVFLPIPFMEFHPTISGMDLKDGEKIDDEGWRQSALSKLKDPAPPTRTKPLIVQKEHGRFDPLDFSVVCIYGSDYMEVRPRLTNGKRIDIGSAFLNMPGGVHVLRAIEPALRIRYHRQECDADLEEDDLSRCIQSRRENLAAKDQLARLVFNKE</sequence>
<dbReference type="GO" id="GO:0032580">
    <property type="term" value="C:Golgi cisterna membrane"/>
    <property type="evidence" value="ECO:0007669"/>
    <property type="project" value="UniProtKB-SubCell"/>
</dbReference>
<protein>
    <recommendedName>
        <fullName evidence="9">Hexosyltransferase</fullName>
        <ecNumber evidence="9">2.4.1.-</ecNumber>
    </recommendedName>
</protein>
<dbReference type="EMBL" id="BTSY01000003">
    <property type="protein sequence ID" value="GMT19285.1"/>
    <property type="molecule type" value="Genomic_DNA"/>
</dbReference>
<dbReference type="InterPro" id="IPR051227">
    <property type="entry name" value="CS_glycosyltransferase"/>
</dbReference>
<evidence type="ECO:0000256" key="1">
    <source>
        <dbReference type="ARBA" id="ARBA00004447"/>
    </source>
</evidence>
<keyword evidence="3 9" id="KW-0808">Transferase</keyword>
<evidence type="ECO:0000256" key="8">
    <source>
        <dbReference type="ARBA" id="ARBA00023136"/>
    </source>
</evidence>
<evidence type="ECO:0000256" key="4">
    <source>
        <dbReference type="ARBA" id="ARBA00022692"/>
    </source>
</evidence>
<proteinExistence type="inferred from homology"/>
<dbReference type="EC" id="2.4.1.-" evidence="9"/>
<evidence type="ECO:0000256" key="7">
    <source>
        <dbReference type="ARBA" id="ARBA00023034"/>
    </source>
</evidence>
<dbReference type="PANTHER" id="PTHR12369:SF13">
    <property type="entry name" value="HEXOSYLTRANSFERASE"/>
    <property type="match status" value="1"/>
</dbReference>
<dbReference type="Pfam" id="PF05679">
    <property type="entry name" value="CHGN"/>
    <property type="match status" value="1"/>
</dbReference>
<organism evidence="10 11">
    <name type="scientific">Pristionchus fissidentatus</name>
    <dbReference type="NCBI Taxonomy" id="1538716"/>
    <lineage>
        <taxon>Eukaryota</taxon>
        <taxon>Metazoa</taxon>
        <taxon>Ecdysozoa</taxon>
        <taxon>Nematoda</taxon>
        <taxon>Chromadorea</taxon>
        <taxon>Rhabditida</taxon>
        <taxon>Rhabditina</taxon>
        <taxon>Diplogasteromorpha</taxon>
        <taxon>Diplogasteroidea</taxon>
        <taxon>Neodiplogasteridae</taxon>
        <taxon>Pristionchus</taxon>
    </lineage>
</organism>
<keyword evidence="5 9" id="KW-0735">Signal-anchor</keyword>
<comment type="similarity">
    <text evidence="2 9">Belongs to the chondroitin N-acetylgalactosaminyltransferase family.</text>
</comment>
<dbReference type="Gene3D" id="3.90.550.50">
    <property type="match status" value="1"/>
</dbReference>
<comment type="subcellular location">
    <subcellularLocation>
        <location evidence="1 9">Golgi apparatus</location>
        <location evidence="1 9">Golgi stack membrane</location>
        <topology evidence="1 9">Single-pass type II membrane protein</topology>
    </subcellularLocation>
</comment>
<dbReference type="Proteomes" id="UP001432322">
    <property type="component" value="Unassembled WGS sequence"/>
</dbReference>
<dbReference type="GO" id="GO:0047238">
    <property type="term" value="F:glucuronosyl-N-acetylgalactosaminyl-proteoglycan 4-beta-N-acetylgalactosaminyltransferase activity"/>
    <property type="evidence" value="ECO:0007669"/>
    <property type="project" value="TreeGrafter"/>
</dbReference>
<keyword evidence="7 9" id="KW-0333">Golgi apparatus</keyword>
<keyword evidence="11" id="KW-1185">Reference proteome</keyword>
<reference evidence="10" key="1">
    <citation type="submission" date="2023-10" db="EMBL/GenBank/DDBJ databases">
        <title>Genome assembly of Pristionchus species.</title>
        <authorList>
            <person name="Yoshida K."/>
            <person name="Sommer R.J."/>
        </authorList>
    </citation>
    <scope>NUCLEOTIDE SEQUENCE</scope>
    <source>
        <strain evidence="10">RS5133</strain>
    </source>
</reference>
<accession>A0AAV5VKX8</accession>
<dbReference type="PANTHER" id="PTHR12369">
    <property type="entry name" value="CHONDROITIN SYNTHASE"/>
    <property type="match status" value="1"/>
</dbReference>
<evidence type="ECO:0000256" key="9">
    <source>
        <dbReference type="RuleBase" id="RU364016"/>
    </source>
</evidence>
<evidence type="ECO:0000256" key="2">
    <source>
        <dbReference type="ARBA" id="ARBA00009239"/>
    </source>
</evidence>
<evidence type="ECO:0000256" key="3">
    <source>
        <dbReference type="ARBA" id="ARBA00022679"/>
    </source>
</evidence>
<evidence type="ECO:0000313" key="11">
    <source>
        <dbReference type="Proteomes" id="UP001432322"/>
    </source>
</evidence>
<comment type="caution">
    <text evidence="10">The sequence shown here is derived from an EMBL/GenBank/DDBJ whole genome shotgun (WGS) entry which is preliminary data.</text>
</comment>
<feature type="transmembrane region" description="Helical" evidence="9">
    <location>
        <begin position="7"/>
        <end position="25"/>
    </location>
</feature>
<dbReference type="InterPro" id="IPR008428">
    <property type="entry name" value="Chond_GalNAc"/>
</dbReference>
<evidence type="ECO:0000256" key="5">
    <source>
        <dbReference type="ARBA" id="ARBA00022968"/>
    </source>
</evidence>
<dbReference type="AlphaFoldDB" id="A0AAV5VKX8"/>
<keyword evidence="8 9" id="KW-0472">Membrane</keyword>
<keyword evidence="4 9" id="KW-0812">Transmembrane</keyword>